<evidence type="ECO:0000256" key="5">
    <source>
        <dbReference type="ARBA" id="ARBA00038344"/>
    </source>
</evidence>
<dbReference type="PROSITE" id="PS50294">
    <property type="entry name" value="WD_REPEATS_REGION"/>
    <property type="match status" value="3"/>
</dbReference>
<comment type="pathway">
    <text evidence="1">Protein modification; protein ubiquitination.</text>
</comment>
<dbReference type="Gene3D" id="2.130.10.10">
    <property type="entry name" value="YVTN repeat-like/Quinoprotein amine dehydrogenase"/>
    <property type="match status" value="2"/>
</dbReference>
<dbReference type="InterPro" id="IPR051865">
    <property type="entry name" value="WD-repeat_CDT2_adapter"/>
</dbReference>
<dbReference type="PANTHER" id="PTHR22852:SF0">
    <property type="entry name" value="DENTICLELESS PROTEIN HOMOLOG"/>
    <property type="match status" value="1"/>
</dbReference>
<evidence type="ECO:0000256" key="6">
    <source>
        <dbReference type="PROSITE-ProRule" id="PRU00221"/>
    </source>
</evidence>
<dbReference type="InterPro" id="IPR001680">
    <property type="entry name" value="WD40_rpt"/>
</dbReference>
<accession>A0A3B5KYD3</accession>
<feature type="repeat" description="WD" evidence="6">
    <location>
        <begin position="356"/>
        <end position="391"/>
    </location>
</feature>
<name>A0A3B5KYD3_9TELE</name>
<dbReference type="GO" id="GO:0007095">
    <property type="term" value="P:mitotic G2 DNA damage checkpoint signaling"/>
    <property type="evidence" value="ECO:0007669"/>
    <property type="project" value="TreeGrafter"/>
</dbReference>
<dbReference type="CDD" id="cd00200">
    <property type="entry name" value="WD40"/>
    <property type="match status" value="1"/>
</dbReference>
<dbReference type="SMART" id="SM00320">
    <property type="entry name" value="WD40"/>
    <property type="match status" value="6"/>
</dbReference>
<feature type="region of interest" description="Disordered" evidence="7">
    <location>
        <begin position="413"/>
        <end position="438"/>
    </location>
</feature>
<feature type="region of interest" description="Disordered" evidence="7">
    <location>
        <begin position="599"/>
        <end position="624"/>
    </location>
</feature>
<dbReference type="GO" id="GO:0030674">
    <property type="term" value="F:protein-macromolecule adaptor activity"/>
    <property type="evidence" value="ECO:0007669"/>
    <property type="project" value="TreeGrafter"/>
</dbReference>
<feature type="region of interest" description="Disordered" evidence="7">
    <location>
        <begin position="187"/>
        <end position="210"/>
    </location>
</feature>
<feature type="repeat" description="WD" evidence="6">
    <location>
        <begin position="211"/>
        <end position="252"/>
    </location>
</feature>
<evidence type="ECO:0000256" key="2">
    <source>
        <dbReference type="ARBA" id="ARBA00022574"/>
    </source>
</evidence>
<dbReference type="PANTHER" id="PTHR22852">
    <property type="entry name" value="LETHAL 2 DENTICLELESS PROTEIN RETINOIC ACID-REGULATED NUCLEAR MATRIX-ASSOCIATED PROTEIN"/>
    <property type="match status" value="1"/>
</dbReference>
<reference evidence="8" key="2">
    <citation type="submission" date="2025-09" db="UniProtKB">
        <authorList>
            <consortium name="Ensembl"/>
        </authorList>
    </citation>
    <scope>IDENTIFICATION</scope>
</reference>
<keyword evidence="2 6" id="KW-0853">WD repeat</keyword>
<dbReference type="InterPro" id="IPR036322">
    <property type="entry name" value="WD40_repeat_dom_sf"/>
</dbReference>
<dbReference type="STRING" id="32473.ENSXCOP00000003035"/>
<evidence type="ECO:0000313" key="8">
    <source>
        <dbReference type="Ensembl" id="ENSXCOP00000003035.1"/>
    </source>
</evidence>
<feature type="compositionally biased region" description="Polar residues" evidence="7">
    <location>
        <begin position="484"/>
        <end position="494"/>
    </location>
</feature>
<dbReference type="AlphaFoldDB" id="A0A3B5KYD3"/>
<reference evidence="8" key="1">
    <citation type="submission" date="2025-08" db="UniProtKB">
        <authorList>
            <consortium name="Ensembl"/>
        </authorList>
    </citation>
    <scope>IDENTIFICATION</scope>
</reference>
<dbReference type="InterPro" id="IPR019775">
    <property type="entry name" value="WD40_repeat_CS"/>
</dbReference>
<feature type="repeat" description="WD" evidence="6">
    <location>
        <begin position="92"/>
        <end position="133"/>
    </location>
</feature>
<dbReference type="SUPFAM" id="SSF50978">
    <property type="entry name" value="WD40 repeat-like"/>
    <property type="match status" value="1"/>
</dbReference>
<dbReference type="InterPro" id="IPR015943">
    <property type="entry name" value="WD40/YVTN_repeat-like_dom_sf"/>
</dbReference>
<dbReference type="GO" id="GO:0043161">
    <property type="term" value="P:proteasome-mediated ubiquitin-dependent protein catabolic process"/>
    <property type="evidence" value="ECO:0007669"/>
    <property type="project" value="TreeGrafter"/>
</dbReference>
<gene>
    <name evidence="8" type="primary">DTL</name>
</gene>
<keyword evidence="4" id="KW-0833">Ubl conjugation pathway</keyword>
<dbReference type="Pfam" id="PF00400">
    <property type="entry name" value="WD40"/>
    <property type="match status" value="5"/>
</dbReference>
<keyword evidence="3" id="KW-0677">Repeat</keyword>
<comment type="similarity">
    <text evidence="5">Belongs to the WD repeat cdt2 family.</text>
</comment>
<dbReference type="Ensembl" id="ENSXCOT00000003072.1">
    <property type="protein sequence ID" value="ENSXCOP00000003035.1"/>
    <property type="gene ID" value="ENSXCOG00000002401.1"/>
</dbReference>
<dbReference type="GO" id="GO:0005634">
    <property type="term" value="C:nucleus"/>
    <property type="evidence" value="ECO:0007669"/>
    <property type="project" value="TreeGrafter"/>
</dbReference>
<dbReference type="PROSITE" id="PS00678">
    <property type="entry name" value="WD_REPEATS_1"/>
    <property type="match status" value="2"/>
</dbReference>
<dbReference type="PRINTS" id="PR00320">
    <property type="entry name" value="GPROTEINBRPT"/>
</dbReference>
<evidence type="ECO:0000256" key="4">
    <source>
        <dbReference type="ARBA" id="ARBA00022786"/>
    </source>
</evidence>
<feature type="compositionally biased region" description="Polar residues" evidence="7">
    <location>
        <begin position="414"/>
        <end position="430"/>
    </location>
</feature>
<dbReference type="InterPro" id="IPR020472">
    <property type="entry name" value="WD40_PAC1"/>
</dbReference>
<feature type="region of interest" description="Disordered" evidence="7">
    <location>
        <begin position="484"/>
        <end position="526"/>
    </location>
</feature>
<evidence type="ECO:0000256" key="7">
    <source>
        <dbReference type="SAM" id="MobiDB-lite"/>
    </source>
</evidence>
<proteinExistence type="inferred from homology"/>
<feature type="repeat" description="WD" evidence="6">
    <location>
        <begin position="134"/>
        <end position="169"/>
    </location>
</feature>
<protein>
    <submittedName>
        <fullName evidence="8">Denticleless E3 ubiquitin protein ligase homolog</fullName>
    </submittedName>
</protein>
<evidence type="ECO:0000313" key="9">
    <source>
        <dbReference type="Proteomes" id="UP000261380"/>
    </source>
</evidence>
<evidence type="ECO:0000256" key="3">
    <source>
        <dbReference type="ARBA" id="ARBA00022737"/>
    </source>
</evidence>
<keyword evidence="9" id="KW-1185">Reference proteome</keyword>
<dbReference type="PROSITE" id="PS50082">
    <property type="entry name" value="WD_REPEATS_2"/>
    <property type="match status" value="4"/>
</dbReference>
<evidence type="ECO:0000256" key="1">
    <source>
        <dbReference type="ARBA" id="ARBA00004906"/>
    </source>
</evidence>
<dbReference type="Proteomes" id="UP000261380">
    <property type="component" value="Unplaced"/>
</dbReference>
<dbReference type="GeneTree" id="ENSGT00530000064210"/>
<organism evidence="8 9">
    <name type="scientific">Xiphophorus couchianus</name>
    <name type="common">Monterrey platyfish</name>
    <dbReference type="NCBI Taxonomy" id="32473"/>
    <lineage>
        <taxon>Eukaryota</taxon>
        <taxon>Metazoa</taxon>
        <taxon>Chordata</taxon>
        <taxon>Craniata</taxon>
        <taxon>Vertebrata</taxon>
        <taxon>Euteleostomi</taxon>
        <taxon>Actinopterygii</taxon>
        <taxon>Neopterygii</taxon>
        <taxon>Teleostei</taxon>
        <taxon>Neoteleostei</taxon>
        <taxon>Acanthomorphata</taxon>
        <taxon>Ovalentaria</taxon>
        <taxon>Atherinomorphae</taxon>
        <taxon>Cyprinodontiformes</taxon>
        <taxon>Poeciliidae</taxon>
        <taxon>Poeciliinae</taxon>
        <taxon>Xiphophorus</taxon>
    </lineage>
</organism>
<sequence>MFFHSIVDRGVGRRRQNGETQYIPLGSLLESYQCTRHDEHISYGNTGDTVPPFGLAFSTAGNMPNVLAAANEEGIVRIYNTESRENPLLKEWLAHENAVFDIAWVPREPQLVTAAGDQMARLWDVKSGELLGGFKGHLCSLKSVAFAPGEKAVFCTGGRDGNIMVWDIRCSQKDGFYKQVKQISGAHNKSETNSSSKVKKKRSSMRGMAPSVDTKQSVTVVLFRDQHTLISSGAVDGVIKMWDLRKNYTAYHRDPVPMQSYPYAGSSTRMRLGYSGLVLDSTRSNIMCNCTDDNIYMFSVCGIKTNPVAVFSGHQNSSFYIKSTISPDDQFLASGSSDNYTYIWKISDPQHPPVMLHGHSEEVTSVVWCPTDFTKIASCSDDHTIRVWRLRRETDGTQSPVGEANLIGWARPKSPTTRAATSPVNTQKTPSLGGLASPQLAACAPNRAALPLPSSTTSPSSFVPLPAQQRTSSIQQWLSPIHGSQSRVNATTPPHQVLRPCPLSPASGASPTQRRAKRRLETGESSPCSCVDAAQCECVSELNPASKRSHVLSDVHCLAQESAVERDCHADDSEPVTSRQAGKENWFPRAGNWLSEMGQKMKKSQGGPSAHKKQEEKTPTSAVSKEIPSLDVNSHSCSAFRFFSFFLASCHGLLKFGGFVEVNHERKSCSAVKVRDAPIDGNNVAVLPLGFPLTIKCIVLLTRLIGTSISQKISIFCNSFWEVKLVYNINSLHLK</sequence>